<evidence type="ECO:0000313" key="2">
    <source>
        <dbReference type="Proteomes" id="UP000598174"/>
    </source>
</evidence>
<dbReference type="EMBL" id="BOMM01000049">
    <property type="protein sequence ID" value="GIE13549.1"/>
    <property type="molecule type" value="Genomic_DNA"/>
</dbReference>
<sequence length="476" mass="51617">MSQFGDTITGLVGESPSDRISAIKAAVVENLRAADSRMKIETTDHFNHSFVPDLVLSWPGQTENRRVFLRTSYRVWDLLRDVDLLAGDKPILMPLVPMREQDDEGDYALRERTKESRVLVTNPYGLEAFTDRRDTAPVVALFTHAILQGGRGVITTSRAREISGQVAAGFSGARNASYQATSAALTVNETNLDPRRASQMNRLLHALWIGSGASPSEFPGVTDGTATLDEDALRFVLEMPDLEDDAFWRRLGQNLTTERLCQLADFPANANLQRLLKNCARRLTAKACRVVPTPQNPINNLPQWSISSSTLTLHSPRYRIHFAPRSVMELPANTSDRAAISVSELKRRAGVAGVAVSEVRLSNGDATLTYASSERPDVAQDDFLSVVASLLSNGFVASVTARIGIGSRSVRCSFETLTGAGNGSARYFLAELATVAAPLLGPILRDELIAIRSATYSGAAENESAQNSEKAEGGAL</sequence>
<comment type="caution">
    <text evidence="1">The sequence shown here is derived from an EMBL/GenBank/DDBJ whole genome shotgun (WGS) entry which is preliminary data.</text>
</comment>
<evidence type="ECO:0000313" key="1">
    <source>
        <dbReference type="EMBL" id="GIE13549.1"/>
    </source>
</evidence>
<accession>A0A919MG72</accession>
<protein>
    <submittedName>
        <fullName evidence="1">Uncharacterized protein</fullName>
    </submittedName>
</protein>
<dbReference type="Proteomes" id="UP000598174">
    <property type="component" value="Unassembled WGS sequence"/>
</dbReference>
<reference evidence="1" key="1">
    <citation type="submission" date="2021-01" db="EMBL/GenBank/DDBJ databases">
        <title>Whole genome shotgun sequence of Actinoplanes ferrugineus NBRC 15555.</title>
        <authorList>
            <person name="Komaki H."/>
            <person name="Tamura T."/>
        </authorList>
    </citation>
    <scope>NUCLEOTIDE SEQUENCE</scope>
    <source>
        <strain evidence="1">NBRC 15555</strain>
    </source>
</reference>
<dbReference type="RefSeq" id="WP_203819983.1">
    <property type="nucleotide sequence ID" value="NZ_BAAABP010000027.1"/>
</dbReference>
<keyword evidence="2" id="KW-1185">Reference proteome</keyword>
<dbReference type="AlphaFoldDB" id="A0A919MG72"/>
<organism evidence="1 2">
    <name type="scientific">Paractinoplanes ferrugineus</name>
    <dbReference type="NCBI Taxonomy" id="113564"/>
    <lineage>
        <taxon>Bacteria</taxon>
        <taxon>Bacillati</taxon>
        <taxon>Actinomycetota</taxon>
        <taxon>Actinomycetes</taxon>
        <taxon>Micromonosporales</taxon>
        <taxon>Micromonosporaceae</taxon>
        <taxon>Paractinoplanes</taxon>
    </lineage>
</organism>
<proteinExistence type="predicted"/>
<gene>
    <name evidence="1" type="ORF">Afe05nite_53890</name>
</gene>
<name>A0A919MG72_9ACTN</name>